<dbReference type="OrthoDB" id="416222at2759"/>
<name>A0A3M2SKU1_9HYPO</name>
<dbReference type="Gene3D" id="3.20.20.300">
    <property type="entry name" value="Glycoside hydrolase, family 3, N-terminal domain"/>
    <property type="match status" value="1"/>
</dbReference>
<evidence type="ECO:0000313" key="20">
    <source>
        <dbReference type="EMBL" id="RMJ18179.1"/>
    </source>
</evidence>
<dbReference type="SUPFAM" id="SSF51445">
    <property type="entry name" value="(Trans)glycosidases"/>
    <property type="match status" value="1"/>
</dbReference>
<dbReference type="InterPro" id="IPR017853">
    <property type="entry name" value="GH"/>
</dbReference>
<dbReference type="STRING" id="2010991.A0A3M2SKU1"/>
<keyword evidence="21" id="KW-1185">Reference proteome</keyword>
<dbReference type="GO" id="GO:0008422">
    <property type="term" value="F:beta-glucosidase activity"/>
    <property type="evidence" value="ECO:0007669"/>
    <property type="project" value="UniProtKB-EC"/>
</dbReference>
<dbReference type="InterPro" id="IPR036962">
    <property type="entry name" value="Glyco_hydro_3_N_sf"/>
</dbReference>
<evidence type="ECO:0000256" key="7">
    <source>
        <dbReference type="ARBA" id="ARBA00022729"/>
    </source>
</evidence>
<evidence type="ECO:0000256" key="5">
    <source>
        <dbReference type="ARBA" id="ARBA00012744"/>
    </source>
</evidence>
<dbReference type="AlphaFoldDB" id="A0A3M2SKU1"/>
<evidence type="ECO:0000256" key="3">
    <source>
        <dbReference type="ARBA" id="ARBA00004987"/>
    </source>
</evidence>
<evidence type="ECO:0000256" key="17">
    <source>
        <dbReference type="ARBA" id="ARBA00083611"/>
    </source>
</evidence>
<comment type="catalytic activity">
    <reaction evidence="1">
        <text>Hydrolysis of terminal, non-reducing beta-D-glucosyl residues with release of beta-D-glucose.</text>
        <dbReference type="EC" id="3.2.1.21"/>
    </reaction>
</comment>
<dbReference type="FunFam" id="3.20.20.300:FF:000002">
    <property type="entry name" value="Probable beta-glucosidase"/>
    <property type="match status" value="1"/>
</dbReference>
<evidence type="ECO:0000256" key="16">
    <source>
        <dbReference type="ARBA" id="ARBA00083231"/>
    </source>
</evidence>
<evidence type="ECO:0000256" key="18">
    <source>
        <dbReference type="SAM" id="SignalP"/>
    </source>
</evidence>
<protein>
    <recommendedName>
        <fullName evidence="14">Beta-glucosidase cel3A</fullName>
        <ecNumber evidence="5">3.2.1.21</ecNumber>
    </recommendedName>
    <alternativeName>
        <fullName evidence="15">Beta-D-glucoside glucohydrolase cel3A</fullName>
    </alternativeName>
    <alternativeName>
        <fullName evidence="17">Cellobiase cel3A</fullName>
    </alternativeName>
    <alternativeName>
        <fullName evidence="16">Gentiobiase cel3A</fullName>
    </alternativeName>
</protein>
<keyword evidence="13" id="KW-0624">Polysaccharide degradation</keyword>
<evidence type="ECO:0000256" key="14">
    <source>
        <dbReference type="ARBA" id="ARBA00070030"/>
    </source>
</evidence>
<keyword evidence="6" id="KW-0964">Secreted</keyword>
<comment type="similarity">
    <text evidence="4">Belongs to the glycosyl hydrolase 3 family.</text>
</comment>
<evidence type="ECO:0000256" key="13">
    <source>
        <dbReference type="ARBA" id="ARBA00023326"/>
    </source>
</evidence>
<evidence type="ECO:0000256" key="11">
    <source>
        <dbReference type="ARBA" id="ARBA00023277"/>
    </source>
</evidence>
<keyword evidence="10" id="KW-0325">Glycoprotein</keyword>
<evidence type="ECO:0000256" key="6">
    <source>
        <dbReference type="ARBA" id="ARBA00022525"/>
    </source>
</evidence>
<dbReference type="GO" id="GO:0030245">
    <property type="term" value="P:cellulose catabolic process"/>
    <property type="evidence" value="ECO:0007669"/>
    <property type="project" value="UniProtKB-KW"/>
</dbReference>
<feature type="chain" id="PRO_5017975996" description="Beta-glucosidase cel3A" evidence="18">
    <location>
        <begin position="26"/>
        <end position="812"/>
    </location>
</feature>
<feature type="signal peptide" evidence="18">
    <location>
        <begin position="1"/>
        <end position="25"/>
    </location>
</feature>
<evidence type="ECO:0000256" key="2">
    <source>
        <dbReference type="ARBA" id="ARBA00004613"/>
    </source>
</evidence>
<dbReference type="Gene3D" id="3.40.50.1700">
    <property type="entry name" value="Glycoside hydrolase family 3 C-terminal domain"/>
    <property type="match status" value="1"/>
</dbReference>
<evidence type="ECO:0000259" key="19">
    <source>
        <dbReference type="SMART" id="SM01217"/>
    </source>
</evidence>
<dbReference type="GO" id="GO:0005576">
    <property type="term" value="C:extracellular region"/>
    <property type="evidence" value="ECO:0007669"/>
    <property type="project" value="UniProtKB-SubCell"/>
</dbReference>
<dbReference type="Proteomes" id="UP000277212">
    <property type="component" value="Unassembled WGS sequence"/>
</dbReference>
<keyword evidence="11" id="KW-0119">Carbohydrate metabolism</keyword>
<dbReference type="Pfam" id="PF14310">
    <property type="entry name" value="Fn3-like"/>
    <property type="match status" value="1"/>
</dbReference>
<dbReference type="Pfam" id="PF01915">
    <property type="entry name" value="Glyco_hydro_3_C"/>
    <property type="match status" value="1"/>
</dbReference>
<keyword evidence="9" id="KW-0136">Cellulose degradation</keyword>
<evidence type="ECO:0000256" key="1">
    <source>
        <dbReference type="ARBA" id="ARBA00000448"/>
    </source>
</evidence>
<dbReference type="PANTHER" id="PTHR42715">
    <property type="entry name" value="BETA-GLUCOSIDASE"/>
    <property type="match status" value="1"/>
</dbReference>
<keyword evidence="12" id="KW-0326">Glycosidase</keyword>
<dbReference type="SMART" id="SM01217">
    <property type="entry name" value="Fn3_like"/>
    <property type="match status" value="1"/>
</dbReference>
<keyword evidence="8" id="KW-0378">Hydrolase</keyword>
<keyword evidence="7 18" id="KW-0732">Signal</keyword>
<organism evidence="20 21">
    <name type="scientific">Fusarium kuroshium</name>
    <dbReference type="NCBI Taxonomy" id="2010991"/>
    <lineage>
        <taxon>Eukaryota</taxon>
        <taxon>Fungi</taxon>
        <taxon>Dikarya</taxon>
        <taxon>Ascomycota</taxon>
        <taxon>Pezizomycotina</taxon>
        <taxon>Sordariomycetes</taxon>
        <taxon>Hypocreomycetidae</taxon>
        <taxon>Hypocreales</taxon>
        <taxon>Nectriaceae</taxon>
        <taxon>Fusarium</taxon>
        <taxon>Fusarium solani species complex</taxon>
    </lineage>
</organism>
<dbReference type="PANTHER" id="PTHR42715:SF5">
    <property type="entry name" value="BETA-GLUCOSIDASE M-RELATED"/>
    <property type="match status" value="1"/>
</dbReference>
<comment type="subcellular location">
    <subcellularLocation>
        <location evidence="2">Secreted</location>
    </subcellularLocation>
</comment>
<dbReference type="InterPro" id="IPR036881">
    <property type="entry name" value="Glyco_hydro_3_C_sf"/>
</dbReference>
<dbReference type="InterPro" id="IPR001764">
    <property type="entry name" value="Glyco_hydro_3_N"/>
</dbReference>
<evidence type="ECO:0000256" key="12">
    <source>
        <dbReference type="ARBA" id="ARBA00023295"/>
    </source>
</evidence>
<dbReference type="InterPro" id="IPR050288">
    <property type="entry name" value="Cellulose_deg_GH3"/>
</dbReference>
<reference evidence="20 21" key="1">
    <citation type="submission" date="2017-06" db="EMBL/GenBank/DDBJ databases">
        <title>Comparative genomic analysis of Ambrosia Fusariam Clade fungi.</title>
        <authorList>
            <person name="Stajich J.E."/>
            <person name="Carrillo J."/>
            <person name="Kijimoto T."/>
            <person name="Eskalen A."/>
            <person name="O'Donnell K."/>
            <person name="Kasson M."/>
        </authorList>
    </citation>
    <scope>NUCLEOTIDE SEQUENCE [LARGE SCALE GENOMIC DNA]</scope>
    <source>
        <strain evidence="20">UCR3666</strain>
    </source>
</reference>
<evidence type="ECO:0000256" key="10">
    <source>
        <dbReference type="ARBA" id="ARBA00023180"/>
    </source>
</evidence>
<evidence type="ECO:0000256" key="15">
    <source>
        <dbReference type="ARBA" id="ARBA00078013"/>
    </source>
</evidence>
<proteinExistence type="inferred from homology"/>
<comment type="caution">
    <text evidence="20">The sequence shown here is derived from an EMBL/GenBank/DDBJ whole genome shotgun (WGS) entry which is preliminary data.</text>
</comment>
<dbReference type="Pfam" id="PF00933">
    <property type="entry name" value="Glyco_hydro_3"/>
    <property type="match status" value="1"/>
</dbReference>
<feature type="domain" description="Fibronectin type III-like" evidence="19">
    <location>
        <begin position="732"/>
        <end position="800"/>
    </location>
</feature>
<sequence>MSPLSIKQCVVTLLPVAASFVGVDAAATGKVPREDIIRDHSFFNGQSPPVYPSPEQSNEGPWADAHAKAIELVSQWTLEEMANITVGYTPTNRCSGLTGSVPRLGWPGLCTTGAGNGIRQADFVNGWPSAIHVGASFNRNLTYQRAAQMGGEFRTKGSNMAGGPVIGPLGRMARHGRNWEGFSNDPYLAGQMAALTVQGIQDQGVMAMSKHFVGYEQQRFRQPNTTLGRWAVSSNMDDRTMHELYLWPFADAVHAGTASVMCSYNGLNNSDACQNSKALNGLLKTELGFQGWVISDWGAQRAGLASAEAGLDVAMPSSDKNWGIGGKLLVEMVRNGSLPEARVRDMAVRVVSAWYALGQDTDYPAAGVGLPLDFTAPRTPVYARDPASKKVLLDGAIEGHVLVKNVNSTLPLKKPKLLSIFGYDAPAPQNVNIPASPSLASKTGWIFGFTGADIEDYQPFLQNMFDELPAYASHGTLICGGGSGATAPAYISGPFEALQERAYQDDTALFWDFRSDDPAVSSASDACLVFINVYAGEGADRPNLHDDYSDGLVLNVARKCANTIVTIHNAGIRLVDQWIDHPNITAVIFAHLPGQDSGRAAVSVLYGDSNPSGKLPYTVGKNESDHEAVNPDAGTGRYELFPQSDFSEGIFLDYRHFDRNGIEPRFEFGFGLSYTTFEYSGLHIEQLCPECSRSRLPPPFNGTAVGGNPALWKTLVSVSAVVRNTGSVDGAEAAQLYVGLPGDDVPIRQLRGFDKVFLSAGGEAPVRFDLTRRDLSYWDVIEQNWVLRPGEYKIYVGASSRDLRLEGGFTIE</sequence>
<dbReference type="InterPro" id="IPR026891">
    <property type="entry name" value="Fn3-like"/>
</dbReference>
<dbReference type="InterPro" id="IPR002772">
    <property type="entry name" value="Glyco_hydro_3_C"/>
</dbReference>
<dbReference type="SUPFAM" id="SSF52279">
    <property type="entry name" value="Beta-D-glucan exohydrolase, C-terminal domain"/>
    <property type="match status" value="1"/>
</dbReference>
<dbReference type="FunFam" id="2.60.40.10:FF:000757">
    <property type="entry name" value="Beta-glucosidase G"/>
    <property type="match status" value="1"/>
</dbReference>
<comment type="pathway">
    <text evidence="3">Glycan metabolism; cellulose degradation.</text>
</comment>
<gene>
    <name evidence="20" type="ORF">CDV36_002153</name>
</gene>
<dbReference type="InterPro" id="IPR013783">
    <property type="entry name" value="Ig-like_fold"/>
</dbReference>
<dbReference type="EC" id="3.2.1.21" evidence="5"/>
<dbReference type="Gene3D" id="2.60.40.10">
    <property type="entry name" value="Immunoglobulins"/>
    <property type="match status" value="1"/>
</dbReference>
<accession>A0A3M2SKU1</accession>
<dbReference type="EMBL" id="NKUJ01000022">
    <property type="protein sequence ID" value="RMJ18179.1"/>
    <property type="molecule type" value="Genomic_DNA"/>
</dbReference>
<evidence type="ECO:0000313" key="21">
    <source>
        <dbReference type="Proteomes" id="UP000277212"/>
    </source>
</evidence>
<evidence type="ECO:0000256" key="8">
    <source>
        <dbReference type="ARBA" id="ARBA00022801"/>
    </source>
</evidence>
<evidence type="ECO:0000256" key="9">
    <source>
        <dbReference type="ARBA" id="ARBA00023001"/>
    </source>
</evidence>
<dbReference type="PRINTS" id="PR00133">
    <property type="entry name" value="GLHYDRLASE3"/>
</dbReference>
<evidence type="ECO:0000256" key="4">
    <source>
        <dbReference type="ARBA" id="ARBA00005336"/>
    </source>
</evidence>